<dbReference type="Proteomes" id="UP000297914">
    <property type="component" value="Unassembled WGS sequence"/>
</dbReference>
<gene>
    <name evidence="2" type="ORF">DRM93_11205</name>
    <name evidence="3" type="ORF">DRM94_11205</name>
</gene>
<keyword evidence="1" id="KW-0812">Transmembrane</keyword>
<dbReference type="EMBL" id="QORL01000021">
    <property type="protein sequence ID" value="TFF75568.1"/>
    <property type="molecule type" value="Genomic_DNA"/>
</dbReference>
<protein>
    <submittedName>
        <fullName evidence="3">Oxygen tolerance domain protein</fullName>
    </submittedName>
</protein>
<dbReference type="AlphaFoldDB" id="A0A5F0KB89"/>
<reference evidence="3 5" key="1">
    <citation type="submission" date="2018-06" db="EMBL/GenBank/DDBJ databases">
        <title>Occurrence of a novel blaKPC-2- and qnrS2- harbouring IncP6 plasmid from Aeromonas taiwanensis isolates recovered from the river sediments.</title>
        <authorList>
            <person name="Zheng B."/>
            <person name="Yu X."/>
            <person name="Xiao Y."/>
        </authorList>
    </citation>
    <scope>NUCLEOTIDE SEQUENCE [LARGE SCALE GENOMIC DNA]</scope>
    <source>
        <strain evidence="2 4">1713</strain>
        <strain evidence="3 5">198</strain>
    </source>
</reference>
<dbReference type="OrthoDB" id="5293418at2"/>
<keyword evidence="4" id="KW-1185">Reference proteome</keyword>
<dbReference type="Proteomes" id="UP000297720">
    <property type="component" value="Unassembled WGS sequence"/>
</dbReference>
<sequence>MVRQSAALPLRAAAQPLPGRHPGGTVKPLCLLLLLVSLSGYGAMDISRELVAPERLVPGQPVRVAVTFWTDSWFNPPPEWPDQVVRNGALLTTPLPNQLLTRQQDGKSWSGVRMERLVSAWDPGTLSLPALEVTLSSAGQAPHTVSLPAVERPVAWPPDVKQPDRFLPASALTLSQKLVLYRSGEGDELHVGDAIERQVTVKAEGVVPSQIPQLLYAIPGQDSQRLPPVNSLLDSGRGDFGGGQREERLRYLPTRQGKLVLPPLTLRWWDTSAQRWQSAELPGADYEIQGPRAAGREAELRAGTTSHLWRYLSMLGGLAILAVAGFFARHSLLRGWQFARLAVARFWRPVPLPDLTPSHKEN</sequence>
<dbReference type="EMBL" id="QORK01000021">
    <property type="protein sequence ID" value="TFF79857.1"/>
    <property type="molecule type" value="Genomic_DNA"/>
</dbReference>
<name>A0A5F0KB89_9GAMM</name>
<organism evidence="3 5">
    <name type="scientific">Aeromonas taiwanensis</name>
    <dbReference type="NCBI Taxonomy" id="633417"/>
    <lineage>
        <taxon>Bacteria</taxon>
        <taxon>Pseudomonadati</taxon>
        <taxon>Pseudomonadota</taxon>
        <taxon>Gammaproteobacteria</taxon>
        <taxon>Aeromonadales</taxon>
        <taxon>Aeromonadaceae</taxon>
        <taxon>Aeromonas</taxon>
    </lineage>
</organism>
<keyword evidence="1" id="KW-0472">Membrane</keyword>
<evidence type="ECO:0000313" key="5">
    <source>
        <dbReference type="Proteomes" id="UP000297914"/>
    </source>
</evidence>
<evidence type="ECO:0000313" key="2">
    <source>
        <dbReference type="EMBL" id="TFF75568.1"/>
    </source>
</evidence>
<comment type="caution">
    <text evidence="3">The sequence shown here is derived from an EMBL/GenBank/DDBJ whole genome shotgun (WGS) entry which is preliminary data.</text>
</comment>
<evidence type="ECO:0000313" key="3">
    <source>
        <dbReference type="EMBL" id="TFF79857.1"/>
    </source>
</evidence>
<feature type="transmembrane region" description="Helical" evidence="1">
    <location>
        <begin position="308"/>
        <end position="328"/>
    </location>
</feature>
<evidence type="ECO:0000313" key="4">
    <source>
        <dbReference type="Proteomes" id="UP000297720"/>
    </source>
</evidence>
<keyword evidence="1" id="KW-1133">Transmembrane helix</keyword>
<proteinExistence type="predicted"/>
<accession>A0A5F0KB89</accession>
<evidence type="ECO:0000256" key="1">
    <source>
        <dbReference type="SAM" id="Phobius"/>
    </source>
</evidence>